<dbReference type="AlphaFoldDB" id="A0A7K3VWQ7"/>
<dbReference type="PANTHER" id="PTHR13061">
    <property type="entry name" value="DYNACTIN SUBUNIT P25"/>
    <property type="match status" value="1"/>
</dbReference>
<accession>A0A7K3VWQ7</accession>
<dbReference type="Proteomes" id="UP000470246">
    <property type="component" value="Unassembled WGS sequence"/>
</dbReference>
<evidence type="ECO:0000313" key="2">
    <source>
        <dbReference type="Proteomes" id="UP000470246"/>
    </source>
</evidence>
<keyword evidence="2" id="KW-1185">Reference proteome</keyword>
<organism evidence="1 2">
    <name type="scientific">Geodermatophilus sabuli</name>
    <dbReference type="NCBI Taxonomy" id="1564158"/>
    <lineage>
        <taxon>Bacteria</taxon>
        <taxon>Bacillati</taxon>
        <taxon>Actinomycetota</taxon>
        <taxon>Actinomycetes</taxon>
        <taxon>Geodermatophilales</taxon>
        <taxon>Geodermatophilaceae</taxon>
        <taxon>Geodermatophilus</taxon>
    </lineage>
</organism>
<dbReference type="Gene3D" id="2.160.10.10">
    <property type="entry name" value="Hexapeptide repeat proteins"/>
    <property type="match status" value="1"/>
</dbReference>
<evidence type="ECO:0000313" key="1">
    <source>
        <dbReference type="EMBL" id="NEK56384.1"/>
    </source>
</evidence>
<dbReference type="CDD" id="cd04645">
    <property type="entry name" value="LbH_gamma_CA_like"/>
    <property type="match status" value="1"/>
</dbReference>
<dbReference type="RefSeq" id="WP_163479575.1">
    <property type="nucleotide sequence ID" value="NZ_JAAGWF010000002.1"/>
</dbReference>
<protein>
    <submittedName>
        <fullName evidence="1">Gamma carbonic anhydrase family protein</fullName>
    </submittedName>
</protein>
<gene>
    <name evidence="1" type="ORF">GCU56_00660</name>
</gene>
<dbReference type="InterPro" id="IPR050484">
    <property type="entry name" value="Transf_Hexapept/Carb_Anhydrase"/>
</dbReference>
<name>A0A7K3VWQ7_9ACTN</name>
<sequence>MPLFSFEGRAPQVHPGAWIAPTATLVGDVVVEEGASIWYGVVLRADFGPIVVRAGANVQDNSVLHGGDDPPTEIGPGATVGHQCVVHGAVIGAEALIGNGSTIQDGARIGRRTLIGAHSLVPPGAEIPEGVLALGSPARVRGPLTEGAARWVDGNPSIYQALARRHAAGVAPVDAASVVQEADRVPRA</sequence>
<dbReference type="PANTHER" id="PTHR13061:SF29">
    <property type="entry name" value="GAMMA CARBONIC ANHYDRASE-LIKE 1, MITOCHONDRIAL-RELATED"/>
    <property type="match status" value="1"/>
</dbReference>
<dbReference type="EMBL" id="JAAGWF010000002">
    <property type="protein sequence ID" value="NEK56384.1"/>
    <property type="molecule type" value="Genomic_DNA"/>
</dbReference>
<comment type="caution">
    <text evidence="1">The sequence shown here is derived from an EMBL/GenBank/DDBJ whole genome shotgun (WGS) entry which is preliminary data.</text>
</comment>
<dbReference type="InterPro" id="IPR001451">
    <property type="entry name" value="Hexapep"/>
</dbReference>
<proteinExistence type="predicted"/>
<dbReference type="InterPro" id="IPR047324">
    <property type="entry name" value="LbH_gamma_CA-like"/>
</dbReference>
<dbReference type="Pfam" id="PF00132">
    <property type="entry name" value="Hexapep"/>
    <property type="match status" value="1"/>
</dbReference>
<dbReference type="InterPro" id="IPR011004">
    <property type="entry name" value="Trimer_LpxA-like_sf"/>
</dbReference>
<reference evidence="1 2" key="1">
    <citation type="submission" date="2020-02" db="EMBL/GenBank/DDBJ databases">
        <title>Geodermatophilus sabuli CPCC 205279 I12A-02694.</title>
        <authorList>
            <person name="Jiang Z."/>
        </authorList>
    </citation>
    <scope>NUCLEOTIDE SEQUENCE [LARGE SCALE GENOMIC DNA]</scope>
    <source>
        <strain evidence="1 2">I12A-02694</strain>
    </source>
</reference>
<dbReference type="SUPFAM" id="SSF51161">
    <property type="entry name" value="Trimeric LpxA-like enzymes"/>
    <property type="match status" value="1"/>
</dbReference>